<comment type="caution">
    <text evidence="2">The sequence shown here is derived from an EMBL/GenBank/DDBJ whole genome shotgun (WGS) entry which is preliminary data.</text>
</comment>
<evidence type="ECO:0000313" key="2">
    <source>
        <dbReference type="EMBL" id="MBW8729181.1"/>
    </source>
</evidence>
<accession>A0A952FVV8</accession>
<dbReference type="EMBL" id="JAEKLZ010000499">
    <property type="protein sequence ID" value="MBW8729181.1"/>
    <property type="molecule type" value="Genomic_DNA"/>
</dbReference>
<gene>
    <name evidence="2" type="ORF">JF625_29035</name>
</gene>
<feature type="compositionally biased region" description="Low complexity" evidence="1">
    <location>
        <begin position="24"/>
        <end position="40"/>
    </location>
</feature>
<dbReference type="AlphaFoldDB" id="A0A952FVV8"/>
<feature type="compositionally biased region" description="Basic residues" evidence="1">
    <location>
        <begin position="1"/>
        <end position="10"/>
    </location>
</feature>
<protein>
    <submittedName>
        <fullName evidence="2">Uncharacterized protein</fullName>
    </submittedName>
</protein>
<evidence type="ECO:0000256" key="1">
    <source>
        <dbReference type="SAM" id="MobiDB-lite"/>
    </source>
</evidence>
<feature type="region of interest" description="Disordered" evidence="1">
    <location>
        <begin position="1"/>
        <end position="66"/>
    </location>
</feature>
<proteinExistence type="predicted"/>
<organism evidence="2 3">
    <name type="scientific">Inquilinus limosus</name>
    <dbReference type="NCBI Taxonomy" id="171674"/>
    <lineage>
        <taxon>Bacteria</taxon>
        <taxon>Pseudomonadati</taxon>
        <taxon>Pseudomonadota</taxon>
        <taxon>Alphaproteobacteria</taxon>
        <taxon>Rhodospirillales</taxon>
        <taxon>Rhodospirillaceae</taxon>
        <taxon>Inquilinus</taxon>
    </lineage>
</organism>
<evidence type="ECO:0000313" key="3">
    <source>
        <dbReference type="Proteomes" id="UP000700706"/>
    </source>
</evidence>
<name>A0A952FVV8_9PROT</name>
<reference evidence="2" key="1">
    <citation type="submission" date="2020-06" db="EMBL/GenBank/DDBJ databases">
        <title>Stable isotope informed genome-resolved metagenomics uncovers potential trophic interactions in rhizosphere soil.</title>
        <authorList>
            <person name="Starr E.P."/>
            <person name="Shi S."/>
            <person name="Blazewicz S.J."/>
            <person name="Koch B.J."/>
            <person name="Probst A.J."/>
            <person name="Hungate B.A."/>
            <person name="Pett-Ridge J."/>
            <person name="Firestone M.K."/>
            <person name="Banfield J.F."/>
        </authorList>
    </citation>
    <scope>NUCLEOTIDE SEQUENCE</scope>
    <source>
        <strain evidence="2">YM_69_17</strain>
    </source>
</reference>
<sequence length="66" mass="7030">MGHPQRRRPAVRGAVRQQADDPHLALAAAGQPGEAAGQAAQEDKAGSKDHRIPTPLLGSGRYRPKR</sequence>
<dbReference type="Proteomes" id="UP000700706">
    <property type="component" value="Unassembled WGS sequence"/>
</dbReference>
<feature type="compositionally biased region" description="Basic and acidic residues" evidence="1">
    <location>
        <begin position="41"/>
        <end position="52"/>
    </location>
</feature>